<dbReference type="SUPFAM" id="SSF54373">
    <property type="entry name" value="FAD-linked reductases, C-terminal domain"/>
    <property type="match status" value="1"/>
</dbReference>
<feature type="domain" description="FAD dependent oxidoreductase" evidence="2">
    <location>
        <begin position="7"/>
        <end position="346"/>
    </location>
</feature>
<sequence>MHSIPDITFVGGGITSLLSARLFSLAGANVTIIEKHRIGQESSWAGGGILLPLYPWRQADAINKLVIPSIKAYPQLAKTLIESTGIDPEYIVSGLLMTQLADLDKALAWCAQYSISSRSANTEQLKKFPQCNDQSLYLDAIAQVRNPRLLKALKQDLLQRGVNIIENCGIEKVQINNNRITEIASKAETYAVNSVVITAGAWTGQLCKQLFGNPEEVLVEVFPVKGQMLILDAGVNTLDTMVLENNQYLIPRRDGKILCGSTVEYTDFDKSTSAKAEKSLVEFARKLFPALESAPIIHHWAGIRPGTQKGIPYIDKHPQISNLAINAGHFRNGFAMGPASAQLLYEIITSQPTTIDARLYQFSAPH</sequence>
<dbReference type="Proteomes" id="UP000537890">
    <property type="component" value="Unassembled WGS sequence"/>
</dbReference>
<dbReference type="AlphaFoldDB" id="A0A7Z0MN37"/>
<evidence type="ECO:0000256" key="1">
    <source>
        <dbReference type="ARBA" id="ARBA00023002"/>
    </source>
</evidence>
<dbReference type="PANTHER" id="PTHR13847:SF289">
    <property type="entry name" value="GLYCINE OXIDASE"/>
    <property type="match status" value="1"/>
</dbReference>
<organism evidence="3 4">
    <name type="scientific">Candidatus Methanofishera endochildressiae</name>
    <dbReference type="NCBI Taxonomy" id="2738884"/>
    <lineage>
        <taxon>Bacteria</taxon>
        <taxon>Pseudomonadati</taxon>
        <taxon>Pseudomonadota</taxon>
        <taxon>Gammaproteobacteria</taxon>
        <taxon>Candidatus Methanofishera</taxon>
    </lineage>
</organism>
<dbReference type="GO" id="GO:0016491">
    <property type="term" value="F:oxidoreductase activity"/>
    <property type="evidence" value="ECO:0007669"/>
    <property type="project" value="UniProtKB-KW"/>
</dbReference>
<reference evidence="3 4" key="1">
    <citation type="submission" date="2020-05" db="EMBL/GenBank/DDBJ databases">
        <title>Horizontal transmission and recombination maintain forever young bacterial symbiont genomes.</title>
        <authorList>
            <person name="Russell S.L."/>
            <person name="Pepper-Tunick E."/>
            <person name="Svedberg J."/>
            <person name="Byrne A."/>
            <person name="Ruelas Castillo J."/>
            <person name="Vollmers C."/>
            <person name="Beinart R.A."/>
            <person name="Corbett-Detig R."/>
        </authorList>
    </citation>
    <scope>NUCLEOTIDE SEQUENCE [LARGE SCALE GENOMIC DNA]</scope>
    <source>
        <strain evidence="3">4727-3</strain>
    </source>
</reference>
<proteinExistence type="predicted"/>
<accession>A0A7Z0MN37</accession>
<dbReference type="InterPro" id="IPR036188">
    <property type="entry name" value="FAD/NAD-bd_sf"/>
</dbReference>
<evidence type="ECO:0000313" key="4">
    <source>
        <dbReference type="Proteomes" id="UP000537890"/>
    </source>
</evidence>
<dbReference type="Gene3D" id="3.30.9.10">
    <property type="entry name" value="D-Amino Acid Oxidase, subunit A, domain 2"/>
    <property type="match status" value="1"/>
</dbReference>
<gene>
    <name evidence="3" type="ORF">H0A75_02540</name>
</gene>
<comment type="caution">
    <text evidence="3">The sequence shown here is derived from an EMBL/GenBank/DDBJ whole genome shotgun (WGS) entry which is preliminary data.</text>
</comment>
<dbReference type="Pfam" id="PF01266">
    <property type="entry name" value="DAO"/>
    <property type="match status" value="1"/>
</dbReference>
<keyword evidence="1" id="KW-0560">Oxidoreductase</keyword>
<evidence type="ECO:0000313" key="3">
    <source>
        <dbReference type="EMBL" id="NYT46691.1"/>
    </source>
</evidence>
<dbReference type="Gene3D" id="3.50.50.60">
    <property type="entry name" value="FAD/NAD(P)-binding domain"/>
    <property type="match status" value="1"/>
</dbReference>
<dbReference type="InterPro" id="IPR006076">
    <property type="entry name" value="FAD-dep_OxRdtase"/>
</dbReference>
<evidence type="ECO:0000259" key="2">
    <source>
        <dbReference type="Pfam" id="PF01266"/>
    </source>
</evidence>
<dbReference type="SUPFAM" id="SSF51905">
    <property type="entry name" value="FAD/NAD(P)-binding domain"/>
    <property type="match status" value="1"/>
</dbReference>
<protein>
    <submittedName>
        <fullName evidence="3">FAD-dependent oxidoreductase</fullName>
    </submittedName>
</protein>
<dbReference type="PANTHER" id="PTHR13847">
    <property type="entry name" value="SARCOSINE DEHYDROGENASE-RELATED"/>
    <property type="match status" value="1"/>
</dbReference>
<dbReference type="GO" id="GO:0005737">
    <property type="term" value="C:cytoplasm"/>
    <property type="evidence" value="ECO:0007669"/>
    <property type="project" value="TreeGrafter"/>
</dbReference>
<name>A0A7Z0MN37_9GAMM</name>
<dbReference type="EMBL" id="JACCHS010000028">
    <property type="protein sequence ID" value="NYT46691.1"/>
    <property type="molecule type" value="Genomic_DNA"/>
</dbReference>